<evidence type="ECO:0000259" key="2">
    <source>
        <dbReference type="PROSITE" id="PS50883"/>
    </source>
</evidence>
<keyword evidence="1" id="KW-1133">Transmembrane helix</keyword>
<dbReference type="InterPro" id="IPR052155">
    <property type="entry name" value="Biofilm_reg_signaling"/>
</dbReference>
<dbReference type="PROSITE" id="PS50887">
    <property type="entry name" value="GGDEF"/>
    <property type="match status" value="1"/>
</dbReference>
<dbReference type="Proteomes" id="UP000236884">
    <property type="component" value="Chromosome"/>
</dbReference>
<feature type="domain" description="EAL" evidence="2">
    <location>
        <begin position="482"/>
        <end position="730"/>
    </location>
</feature>
<dbReference type="SUPFAM" id="SSF55073">
    <property type="entry name" value="Nucleotide cyclase"/>
    <property type="match status" value="1"/>
</dbReference>
<reference evidence="4 5" key="1">
    <citation type="submission" date="2015-08" db="EMBL/GenBank/DDBJ databases">
        <title>Investigation of the bacterial diversity of lava forest soil.</title>
        <authorList>
            <person name="Lee J.S."/>
        </authorList>
    </citation>
    <scope>NUCLEOTIDE SEQUENCE [LARGE SCALE GENOMIC DNA]</scope>
    <source>
        <strain evidence="4 5">GJW-30</strain>
    </source>
</reference>
<dbReference type="KEGG" id="vgo:GJW-30_1_02661"/>
<evidence type="ECO:0000256" key="1">
    <source>
        <dbReference type="SAM" id="Phobius"/>
    </source>
</evidence>
<evidence type="ECO:0000313" key="5">
    <source>
        <dbReference type="Proteomes" id="UP000236884"/>
    </source>
</evidence>
<dbReference type="InterPro" id="IPR000160">
    <property type="entry name" value="GGDEF_dom"/>
</dbReference>
<gene>
    <name evidence="4" type="primary">gmr_7</name>
    <name evidence="4" type="ORF">GJW-30_1_02661</name>
</gene>
<evidence type="ECO:0000259" key="3">
    <source>
        <dbReference type="PROSITE" id="PS50887"/>
    </source>
</evidence>
<feature type="domain" description="GGDEF" evidence="3">
    <location>
        <begin position="340"/>
        <end position="473"/>
    </location>
</feature>
<dbReference type="SMART" id="SM00052">
    <property type="entry name" value="EAL"/>
    <property type="match status" value="1"/>
</dbReference>
<dbReference type="InterPro" id="IPR001633">
    <property type="entry name" value="EAL_dom"/>
</dbReference>
<dbReference type="Gene3D" id="3.30.70.270">
    <property type="match status" value="1"/>
</dbReference>
<sequence length="734" mass="80486">MADKNQGLVTARRSFGRRSIIIAAIAVAAAIVGVCVSVFWLSNSANEAAHLREQQLVRDAFDARAQQLVRDVEQVARSSRAIERFWYRFDGETIRQNTKSWLAEPLADSLFIVVEPNGRALQNVVLPDGFFRAPRDIFEDLRPVLDEVSALRTASSLAGDDPRMGTHATVQIQTLLGRPAIVAAAYLGGEPPATARYNPVPLVVMARFISQQLLSETATRFSLPDLRLVSRYNEIPKGSNTLELRDHGNGWVAQLAWTPERPGDQMSNTIIPIVVLAALGLLALLLVVAHYVGRTTAVLERNQDRLQYLAAHDALTGLPNRFSLMQALDSAMELAKTDRMRGVFITIDLDLFKDVNDLLGHDVGDQLITEVGKRLLQTFERETMVARVGGDEFAIIARNVEGEDAIRLIGERVLDVFALPFTVRNQQIRRGASVGIVSLDQTAATSTDLLRFADMALYRAKHEGRGFYCVYDVDMSDAYVATKQLEEDLRVAIENNDLTLVYQPVVAANGKIIGVEALSRWKHPTLGMVSPPRFIAAAEQSGSIVQLGDWVIRQACNDALAWPTLTVAANVSAMQFRRPEFAQIVKSILQETGLPPQRLELEITETAVIGNIEDAIAAINDLRKLGVQFALDDFGTGYSSLAYLRRLPFDRIKIDQSFTASIESGAEAASIVHAIVSLGRGLGMKVTAEGVETPDQQLFLRAAGVHAMQGYLFGRPMPAAEIEPAPAQTTRAAS</sequence>
<dbReference type="OrthoDB" id="9814202at2"/>
<dbReference type="PROSITE" id="PS50883">
    <property type="entry name" value="EAL"/>
    <property type="match status" value="1"/>
</dbReference>
<dbReference type="InterPro" id="IPR029787">
    <property type="entry name" value="Nucleotide_cyclase"/>
</dbReference>
<dbReference type="PANTHER" id="PTHR44757">
    <property type="entry name" value="DIGUANYLATE CYCLASE DGCP"/>
    <property type="match status" value="1"/>
</dbReference>
<dbReference type="SMART" id="SM00267">
    <property type="entry name" value="GGDEF"/>
    <property type="match status" value="1"/>
</dbReference>
<dbReference type="RefSeq" id="WP_130364472.1">
    <property type="nucleotide sequence ID" value="NZ_AP014946.1"/>
</dbReference>
<feature type="transmembrane region" description="Helical" evidence="1">
    <location>
        <begin position="270"/>
        <end position="292"/>
    </location>
</feature>
<dbReference type="PANTHER" id="PTHR44757:SF2">
    <property type="entry name" value="BIOFILM ARCHITECTURE MAINTENANCE PROTEIN MBAA"/>
    <property type="match status" value="1"/>
</dbReference>
<dbReference type="EC" id="3.1.4.52" evidence="4"/>
<protein>
    <submittedName>
        <fullName evidence="4">Cyclic di-GMP phosphodiesterase Gmr</fullName>
        <ecNumber evidence="4">3.1.4.52</ecNumber>
    </submittedName>
</protein>
<feature type="transmembrane region" description="Helical" evidence="1">
    <location>
        <begin position="20"/>
        <end position="41"/>
    </location>
</feature>
<dbReference type="InterPro" id="IPR035919">
    <property type="entry name" value="EAL_sf"/>
</dbReference>
<proteinExistence type="predicted"/>
<dbReference type="SUPFAM" id="SSF141868">
    <property type="entry name" value="EAL domain-like"/>
    <property type="match status" value="1"/>
</dbReference>
<accession>A0A0S3PW59</accession>
<dbReference type="AlphaFoldDB" id="A0A0S3PW59"/>
<dbReference type="Pfam" id="PF00563">
    <property type="entry name" value="EAL"/>
    <property type="match status" value="1"/>
</dbReference>
<dbReference type="EMBL" id="AP014946">
    <property type="protein sequence ID" value="BAT60126.1"/>
    <property type="molecule type" value="Genomic_DNA"/>
</dbReference>
<name>A0A0S3PW59_9BRAD</name>
<dbReference type="Gene3D" id="3.20.20.450">
    <property type="entry name" value="EAL domain"/>
    <property type="match status" value="1"/>
</dbReference>
<dbReference type="InterPro" id="IPR043128">
    <property type="entry name" value="Rev_trsase/Diguanyl_cyclase"/>
</dbReference>
<dbReference type="CDD" id="cd01948">
    <property type="entry name" value="EAL"/>
    <property type="match status" value="1"/>
</dbReference>
<organism evidence="4 5">
    <name type="scientific">Variibacter gotjawalensis</name>
    <dbReference type="NCBI Taxonomy" id="1333996"/>
    <lineage>
        <taxon>Bacteria</taxon>
        <taxon>Pseudomonadati</taxon>
        <taxon>Pseudomonadota</taxon>
        <taxon>Alphaproteobacteria</taxon>
        <taxon>Hyphomicrobiales</taxon>
        <taxon>Nitrobacteraceae</taxon>
        <taxon>Variibacter</taxon>
    </lineage>
</organism>
<keyword evidence="1" id="KW-0472">Membrane</keyword>
<evidence type="ECO:0000313" key="4">
    <source>
        <dbReference type="EMBL" id="BAT60126.1"/>
    </source>
</evidence>
<keyword evidence="4" id="KW-0378">Hydrolase</keyword>
<dbReference type="Pfam" id="PF00990">
    <property type="entry name" value="GGDEF"/>
    <property type="match status" value="1"/>
</dbReference>
<dbReference type="NCBIfam" id="TIGR00254">
    <property type="entry name" value="GGDEF"/>
    <property type="match status" value="1"/>
</dbReference>
<keyword evidence="1" id="KW-0812">Transmembrane</keyword>
<keyword evidence="5" id="KW-1185">Reference proteome</keyword>
<dbReference type="CDD" id="cd01949">
    <property type="entry name" value="GGDEF"/>
    <property type="match status" value="1"/>
</dbReference>
<dbReference type="GO" id="GO:0071111">
    <property type="term" value="F:cyclic-guanylate-specific phosphodiesterase activity"/>
    <property type="evidence" value="ECO:0007669"/>
    <property type="project" value="UniProtKB-EC"/>
</dbReference>